<dbReference type="PANTHER" id="PTHR43717">
    <property type="entry name" value="ANAEROBIC NITRIC OXIDE REDUCTASE FLAVORUBREDOXIN"/>
    <property type="match status" value="1"/>
</dbReference>
<dbReference type="InterPro" id="IPR001279">
    <property type="entry name" value="Metallo-B-lactamas"/>
</dbReference>
<evidence type="ECO:0000256" key="1">
    <source>
        <dbReference type="ARBA" id="ARBA00007121"/>
    </source>
</evidence>
<dbReference type="EMBL" id="JADKNH010000020">
    <property type="protein sequence ID" value="MBF4695747.1"/>
    <property type="molecule type" value="Genomic_DNA"/>
</dbReference>
<gene>
    <name evidence="3" type="ORF">ISU02_21840</name>
</gene>
<dbReference type="SUPFAM" id="SSF56281">
    <property type="entry name" value="Metallo-hydrolase/oxidoreductase"/>
    <property type="match status" value="1"/>
</dbReference>
<name>A0ABR9ZZ63_9FIRM</name>
<dbReference type="PIRSF" id="PIRSF005243">
    <property type="entry name" value="ROO"/>
    <property type="match status" value="1"/>
</dbReference>
<dbReference type="Pfam" id="PF00258">
    <property type="entry name" value="Flavodoxin_1"/>
    <property type="match status" value="1"/>
</dbReference>
<protein>
    <submittedName>
        <fullName evidence="3">Flavodoxin domain-containing protein</fullName>
    </submittedName>
</protein>
<organism evidence="3 4">
    <name type="scientific">Fusibacter ferrireducens</name>
    <dbReference type="NCBI Taxonomy" id="2785058"/>
    <lineage>
        <taxon>Bacteria</taxon>
        <taxon>Bacillati</taxon>
        <taxon>Bacillota</taxon>
        <taxon>Clostridia</taxon>
        <taxon>Eubacteriales</taxon>
        <taxon>Eubacteriales Family XII. Incertae Sedis</taxon>
        <taxon>Fusibacter</taxon>
    </lineage>
</organism>
<dbReference type="Pfam" id="PF19583">
    <property type="entry name" value="ODP"/>
    <property type="match status" value="1"/>
</dbReference>
<dbReference type="InterPro" id="IPR029039">
    <property type="entry name" value="Flavoprotein-like_sf"/>
</dbReference>
<dbReference type="Gene3D" id="3.40.50.360">
    <property type="match status" value="1"/>
</dbReference>
<dbReference type="InterPro" id="IPR016440">
    <property type="entry name" value="Rubredoxin-O_OxRdtase"/>
</dbReference>
<evidence type="ECO:0000313" key="3">
    <source>
        <dbReference type="EMBL" id="MBF4695747.1"/>
    </source>
</evidence>
<dbReference type="PROSITE" id="PS50902">
    <property type="entry name" value="FLAVODOXIN_LIKE"/>
    <property type="match status" value="1"/>
</dbReference>
<dbReference type="InterPro" id="IPR036866">
    <property type="entry name" value="RibonucZ/Hydroxyglut_hydro"/>
</dbReference>
<dbReference type="Proteomes" id="UP000614200">
    <property type="component" value="Unassembled WGS sequence"/>
</dbReference>
<comment type="similarity">
    <text evidence="1">In the N-terminal section; belongs to the zinc metallo-hydrolase group 3 family.</text>
</comment>
<dbReference type="InterPro" id="IPR045761">
    <property type="entry name" value="ODP_dom"/>
</dbReference>
<dbReference type="SMART" id="SM00849">
    <property type="entry name" value="Lactamase_B"/>
    <property type="match status" value="1"/>
</dbReference>
<dbReference type="RefSeq" id="WP_194703987.1">
    <property type="nucleotide sequence ID" value="NZ_JADKNH010000020.1"/>
</dbReference>
<reference evidence="3 4" key="1">
    <citation type="submission" date="2020-11" db="EMBL/GenBank/DDBJ databases">
        <title>Fusibacter basophilias sp. nov.</title>
        <authorList>
            <person name="Qiu D."/>
        </authorList>
    </citation>
    <scope>NUCLEOTIDE SEQUENCE [LARGE SCALE GENOMIC DNA]</scope>
    <source>
        <strain evidence="3 4">Q10-2</strain>
    </source>
</reference>
<dbReference type="Gene3D" id="3.60.15.10">
    <property type="entry name" value="Ribonuclease Z/Hydroxyacylglutathione hydrolase-like"/>
    <property type="match status" value="1"/>
</dbReference>
<dbReference type="SUPFAM" id="SSF52218">
    <property type="entry name" value="Flavoproteins"/>
    <property type="match status" value="1"/>
</dbReference>
<evidence type="ECO:0000259" key="2">
    <source>
        <dbReference type="PROSITE" id="PS50902"/>
    </source>
</evidence>
<proteinExistence type="inferred from homology"/>
<accession>A0ABR9ZZ63</accession>
<sequence length="394" mass="45157">MFKINNRITWVGKSDQEYIEHCGSEHLAYSGTSHNSYLIQDEKVALIDTVWMPYSKAYISCLEFEIDLDKIDYIIINNAEANHNGALPELMKHMPNTLIYCTKMGIQFLKEHYQQDWNFIEVKTGDTLELGSGKIIFIESFMLNWPGSMLSYYTADAILFSSGVFSQHYTSKFMYNDLVDQEVLYREALKYYANILTPFNALTIEKMHEYLGLNIPLNMICTSHGIIWRDNPMQIVEQYLKWAGHYQEHQGVILYDTMWNDTKVMAECIATGIKSVDPTLEVKLFNVSKTDEKDVIAEVFKSKLVVVGSPTINRGILSPMASILESIKSHEFKNKKAAGFGSYGWSGESLKIITEELRQCGFEILEESLSVLWNPDKNAIKRCEDFGKVLAEKL</sequence>
<evidence type="ECO:0000313" key="4">
    <source>
        <dbReference type="Proteomes" id="UP000614200"/>
    </source>
</evidence>
<dbReference type="InterPro" id="IPR008254">
    <property type="entry name" value="Flavodoxin/NO_synth"/>
</dbReference>
<feature type="domain" description="Flavodoxin-like" evidence="2">
    <location>
        <begin position="251"/>
        <end position="391"/>
    </location>
</feature>
<dbReference type="PANTHER" id="PTHR43717:SF1">
    <property type="entry name" value="ANAEROBIC NITRIC OXIDE REDUCTASE FLAVORUBREDOXIN"/>
    <property type="match status" value="1"/>
</dbReference>
<dbReference type="CDD" id="cd07709">
    <property type="entry name" value="flavodiiron_proteins_MBL-fold"/>
    <property type="match status" value="1"/>
</dbReference>
<comment type="caution">
    <text evidence="3">The sequence shown here is derived from an EMBL/GenBank/DDBJ whole genome shotgun (WGS) entry which is preliminary data.</text>
</comment>
<keyword evidence="4" id="KW-1185">Reference proteome</keyword>